<dbReference type="InterPro" id="IPR036869">
    <property type="entry name" value="J_dom_sf"/>
</dbReference>
<name>A0A077MF92_9MICO</name>
<dbReference type="PANTHER" id="PTHR43096">
    <property type="entry name" value="DNAJ HOMOLOG 1, MITOCHONDRIAL-RELATED"/>
    <property type="match status" value="1"/>
</dbReference>
<dbReference type="Pfam" id="PF00226">
    <property type="entry name" value="DnaJ"/>
    <property type="match status" value="1"/>
</dbReference>
<dbReference type="InterPro" id="IPR001623">
    <property type="entry name" value="DnaJ_domain"/>
</dbReference>
<keyword evidence="5" id="KW-1185">Reference proteome</keyword>
<evidence type="ECO:0000256" key="1">
    <source>
        <dbReference type="ARBA" id="ARBA00023186"/>
    </source>
</evidence>
<proteinExistence type="predicted"/>
<feature type="region of interest" description="Disordered" evidence="2">
    <location>
        <begin position="69"/>
        <end position="93"/>
    </location>
</feature>
<dbReference type="Gene3D" id="1.10.287.110">
    <property type="entry name" value="DnaJ domain"/>
    <property type="match status" value="1"/>
</dbReference>
<dbReference type="SUPFAM" id="SSF46565">
    <property type="entry name" value="Chaperone J-domain"/>
    <property type="match status" value="1"/>
</dbReference>
<dbReference type="GO" id="GO:0005737">
    <property type="term" value="C:cytoplasm"/>
    <property type="evidence" value="ECO:0007669"/>
    <property type="project" value="TreeGrafter"/>
</dbReference>
<dbReference type="GO" id="GO:0051082">
    <property type="term" value="F:unfolded protein binding"/>
    <property type="evidence" value="ECO:0007669"/>
    <property type="project" value="TreeGrafter"/>
</dbReference>
<evidence type="ECO:0000313" key="5">
    <source>
        <dbReference type="Proteomes" id="UP000035720"/>
    </source>
</evidence>
<dbReference type="PRINTS" id="PR00625">
    <property type="entry name" value="JDOMAIN"/>
</dbReference>
<feature type="region of interest" description="Disordered" evidence="2">
    <location>
        <begin position="115"/>
        <end position="143"/>
    </location>
</feature>
<feature type="compositionally biased region" description="Basic and acidic residues" evidence="2">
    <location>
        <begin position="133"/>
        <end position="143"/>
    </location>
</feature>
<reference evidence="4 5" key="1">
    <citation type="journal article" date="2013" name="ISME J.">
        <title>A metabolic model for members of the genus Tetrasphaera involved in enhanced biological phosphorus removal.</title>
        <authorList>
            <person name="Kristiansen R."/>
            <person name="Nguyen H.T.T."/>
            <person name="Saunders A.M."/>
            <person name="Nielsen J.L."/>
            <person name="Wimmer R."/>
            <person name="Le V.Q."/>
            <person name="McIlroy S.J."/>
            <person name="Petrovski S."/>
            <person name="Seviour R.J."/>
            <person name="Calteau A."/>
            <person name="Nielsen K.L."/>
            <person name="Nielsen P.H."/>
        </authorList>
    </citation>
    <scope>NUCLEOTIDE SEQUENCE [LARGE SCALE GENOMIC DNA]</scope>
    <source>
        <strain evidence="4 5">Ben 74</strain>
    </source>
</reference>
<feature type="domain" description="J" evidence="3">
    <location>
        <begin position="7"/>
        <end position="63"/>
    </location>
</feature>
<evidence type="ECO:0000256" key="2">
    <source>
        <dbReference type="SAM" id="MobiDB-lite"/>
    </source>
</evidence>
<organism evidence="4 5">
    <name type="scientific">Nostocoides jenkinsii Ben 74</name>
    <dbReference type="NCBI Taxonomy" id="1193518"/>
    <lineage>
        <taxon>Bacteria</taxon>
        <taxon>Bacillati</taxon>
        <taxon>Actinomycetota</taxon>
        <taxon>Actinomycetes</taxon>
        <taxon>Micrococcales</taxon>
        <taxon>Intrasporangiaceae</taxon>
        <taxon>Nostocoides</taxon>
    </lineage>
</organism>
<dbReference type="GO" id="GO:0042026">
    <property type="term" value="P:protein refolding"/>
    <property type="evidence" value="ECO:0007669"/>
    <property type="project" value="TreeGrafter"/>
</dbReference>
<dbReference type="EMBL" id="CAJC01000195">
    <property type="protein sequence ID" value="CCI54710.1"/>
    <property type="molecule type" value="Genomic_DNA"/>
</dbReference>
<comment type="caution">
    <text evidence="4">The sequence shown here is derived from an EMBL/GenBank/DDBJ whole genome shotgun (WGS) entry which is preliminary data.</text>
</comment>
<gene>
    <name evidence="4" type="ORF">BN13_800011</name>
</gene>
<dbReference type="SMART" id="SM00271">
    <property type="entry name" value="DnaJ"/>
    <property type="match status" value="1"/>
</dbReference>
<evidence type="ECO:0000313" key="4">
    <source>
        <dbReference type="EMBL" id="CCI54710.1"/>
    </source>
</evidence>
<dbReference type="PROSITE" id="PS50076">
    <property type="entry name" value="DNAJ_2"/>
    <property type="match status" value="1"/>
</dbReference>
<dbReference type="Proteomes" id="UP000035720">
    <property type="component" value="Unassembled WGS sequence"/>
</dbReference>
<protein>
    <recommendedName>
        <fullName evidence="3">J domain-containing protein</fullName>
    </recommendedName>
</protein>
<evidence type="ECO:0000259" key="3">
    <source>
        <dbReference type="PROSITE" id="PS50076"/>
    </source>
</evidence>
<dbReference type="STRING" id="1193518.BN13_800011"/>
<dbReference type="AlphaFoldDB" id="A0A077MF92"/>
<dbReference type="CDD" id="cd06257">
    <property type="entry name" value="DnaJ"/>
    <property type="match status" value="1"/>
</dbReference>
<sequence>MDEHRSEAFRVLGIPTDSDREAIAQTYRRLARACHPDVSNDPGAAERFAAVAAAYRLLSAGTGTAPVSVRVTTPAEPGNSGGTGGSGNAADRIPWFWPGTGRWAAPMVWRANVGRADSPPIVAGPPRVTPLPGHEDDRGVRDG</sequence>
<accession>A0A077MF92</accession>
<dbReference type="PANTHER" id="PTHR43096:SF52">
    <property type="entry name" value="DNAJ HOMOLOG 1, MITOCHONDRIAL-RELATED"/>
    <property type="match status" value="1"/>
</dbReference>
<keyword evidence="1" id="KW-0143">Chaperone</keyword>